<dbReference type="InterPro" id="IPR036390">
    <property type="entry name" value="WH_DNA-bd_sf"/>
</dbReference>
<dbReference type="Proteomes" id="UP001165524">
    <property type="component" value="Unassembled WGS sequence"/>
</dbReference>
<dbReference type="Gene3D" id="1.10.10.10">
    <property type="entry name" value="Winged helix-like DNA-binding domain superfamily/Winged helix DNA-binding domain"/>
    <property type="match status" value="1"/>
</dbReference>
<dbReference type="InterPro" id="IPR036388">
    <property type="entry name" value="WH-like_DNA-bd_sf"/>
</dbReference>
<evidence type="ECO:0000256" key="4">
    <source>
        <dbReference type="ARBA" id="ARBA00023163"/>
    </source>
</evidence>
<evidence type="ECO:0000259" key="5">
    <source>
        <dbReference type="PROSITE" id="PS50931"/>
    </source>
</evidence>
<comment type="caution">
    <text evidence="6">The sequence shown here is derived from an EMBL/GenBank/DDBJ whole genome shotgun (WGS) entry which is preliminary data.</text>
</comment>
<keyword evidence="3" id="KW-0238">DNA-binding</keyword>
<reference evidence="6" key="1">
    <citation type="submission" date="2022-04" db="EMBL/GenBank/DDBJ databases">
        <title>Alcanivorax sp. CY1518 draft genome sequence.</title>
        <authorList>
            <person name="Zhao G."/>
            <person name="An M."/>
        </authorList>
    </citation>
    <scope>NUCLEOTIDE SEQUENCE</scope>
    <source>
        <strain evidence="6">CY1518</strain>
    </source>
</reference>
<comment type="similarity">
    <text evidence="1">Belongs to the LysR transcriptional regulatory family.</text>
</comment>
<dbReference type="Pfam" id="PF03466">
    <property type="entry name" value="LysR_substrate"/>
    <property type="match status" value="1"/>
</dbReference>
<protein>
    <submittedName>
        <fullName evidence="6">LysR family transcriptional regulator</fullName>
    </submittedName>
</protein>
<dbReference type="PANTHER" id="PTHR30126">
    <property type="entry name" value="HTH-TYPE TRANSCRIPTIONAL REGULATOR"/>
    <property type="match status" value="1"/>
</dbReference>
<dbReference type="EMBL" id="JALKII010000006">
    <property type="protein sequence ID" value="MCK0537999.1"/>
    <property type="molecule type" value="Genomic_DNA"/>
</dbReference>
<dbReference type="SUPFAM" id="SSF46785">
    <property type="entry name" value="Winged helix' DNA-binding domain"/>
    <property type="match status" value="1"/>
</dbReference>
<keyword evidence="7" id="KW-1185">Reference proteome</keyword>
<keyword evidence="4" id="KW-0804">Transcription</keyword>
<dbReference type="RefSeq" id="WP_246952179.1">
    <property type="nucleotide sequence ID" value="NZ_JALKII010000006.1"/>
</dbReference>
<dbReference type="PRINTS" id="PR00039">
    <property type="entry name" value="HTHLYSR"/>
</dbReference>
<accession>A0ABT0E835</accession>
<feature type="domain" description="HTH lysR-type" evidence="5">
    <location>
        <begin position="9"/>
        <end position="66"/>
    </location>
</feature>
<sequence length="300" mass="32946">MEPSHLRRLTLRQIQIFLAICRHESHSRAAEELALTQPAVSAQVRNLEELVGEPLFDYLGKQLYLTPAGQALRRAGQELLQRLGHLEMELAELRGVISGALSLAVESSAQYFLPAELAAFCRQHPAVTADMQVMNHDQVLKGLLENRHELVVMGRVPEDRSLRFIPFRDNHLLAVCAPDNPLRHGPPLSLVALAEQPLLVREPGSGTRGILEEHCQAQGIRLGERHQFGSLEALKGAVAAGLGVAVLPEDACRRALAAGHLAALPVEGFPLRRSWCLVHRRARHLSAVAEALIKHLLATP</sequence>
<dbReference type="Gene3D" id="3.40.190.290">
    <property type="match status" value="1"/>
</dbReference>
<dbReference type="Pfam" id="PF00126">
    <property type="entry name" value="HTH_1"/>
    <property type="match status" value="1"/>
</dbReference>
<evidence type="ECO:0000313" key="7">
    <source>
        <dbReference type="Proteomes" id="UP001165524"/>
    </source>
</evidence>
<dbReference type="PANTHER" id="PTHR30126:SF5">
    <property type="entry name" value="HTH-TYPE TRANSCRIPTIONAL ACTIVATOR CMPR"/>
    <property type="match status" value="1"/>
</dbReference>
<dbReference type="PROSITE" id="PS50931">
    <property type="entry name" value="HTH_LYSR"/>
    <property type="match status" value="1"/>
</dbReference>
<dbReference type="InterPro" id="IPR005119">
    <property type="entry name" value="LysR_subst-bd"/>
</dbReference>
<name>A0ABT0E835_9GAMM</name>
<evidence type="ECO:0000313" key="6">
    <source>
        <dbReference type="EMBL" id="MCK0537999.1"/>
    </source>
</evidence>
<evidence type="ECO:0000256" key="3">
    <source>
        <dbReference type="ARBA" id="ARBA00023125"/>
    </source>
</evidence>
<organism evidence="6 7">
    <name type="scientific">Alcanivorax quisquiliarum</name>
    <dbReference type="NCBI Taxonomy" id="2933565"/>
    <lineage>
        <taxon>Bacteria</taxon>
        <taxon>Pseudomonadati</taxon>
        <taxon>Pseudomonadota</taxon>
        <taxon>Gammaproteobacteria</taxon>
        <taxon>Oceanospirillales</taxon>
        <taxon>Alcanivoracaceae</taxon>
        <taxon>Alcanivorax</taxon>
    </lineage>
</organism>
<dbReference type="SUPFAM" id="SSF53850">
    <property type="entry name" value="Periplasmic binding protein-like II"/>
    <property type="match status" value="1"/>
</dbReference>
<dbReference type="InterPro" id="IPR000847">
    <property type="entry name" value="LysR_HTH_N"/>
</dbReference>
<proteinExistence type="inferred from homology"/>
<keyword evidence="2" id="KW-0805">Transcription regulation</keyword>
<gene>
    <name evidence="6" type="ORF">MU846_09780</name>
</gene>
<evidence type="ECO:0000256" key="2">
    <source>
        <dbReference type="ARBA" id="ARBA00023015"/>
    </source>
</evidence>
<evidence type="ECO:0000256" key="1">
    <source>
        <dbReference type="ARBA" id="ARBA00009437"/>
    </source>
</evidence>